<evidence type="ECO:0000313" key="4">
    <source>
        <dbReference type="Proteomes" id="UP001066276"/>
    </source>
</evidence>
<keyword evidence="1" id="KW-0175">Coiled coil</keyword>
<name>A0AAV7NNG2_PLEWA</name>
<feature type="compositionally biased region" description="Basic and acidic residues" evidence="2">
    <location>
        <begin position="160"/>
        <end position="171"/>
    </location>
</feature>
<sequence length="179" mass="20834">MDKWHGILNKCTLDLILRLIEELSQVLTELEEEIHNIKRELTSRIEDNFGKHIFETGHIWRRISREEAEEVYTGEEVDTQRRNVSKPDASSEESIVSDMYIMSFRLPVKSRSRMREKQTTFTLTVDTFQPGASFLAINPAVNYPLDSDAKKFSVTVGKPTEQKNKDKERRMNLNSQSKI</sequence>
<comment type="caution">
    <text evidence="3">The sequence shown here is derived from an EMBL/GenBank/DDBJ whole genome shotgun (WGS) entry which is preliminary data.</text>
</comment>
<feature type="region of interest" description="Disordered" evidence="2">
    <location>
        <begin position="154"/>
        <end position="179"/>
    </location>
</feature>
<dbReference type="Proteomes" id="UP001066276">
    <property type="component" value="Chromosome 8"/>
</dbReference>
<reference evidence="3" key="1">
    <citation type="journal article" date="2022" name="bioRxiv">
        <title>Sequencing and chromosome-scale assembly of the giantPleurodeles waltlgenome.</title>
        <authorList>
            <person name="Brown T."/>
            <person name="Elewa A."/>
            <person name="Iarovenko S."/>
            <person name="Subramanian E."/>
            <person name="Araus A.J."/>
            <person name="Petzold A."/>
            <person name="Susuki M."/>
            <person name="Suzuki K.-i.T."/>
            <person name="Hayashi T."/>
            <person name="Toyoda A."/>
            <person name="Oliveira C."/>
            <person name="Osipova E."/>
            <person name="Leigh N.D."/>
            <person name="Simon A."/>
            <person name="Yun M.H."/>
        </authorList>
    </citation>
    <scope>NUCLEOTIDE SEQUENCE</scope>
    <source>
        <strain evidence="3">20211129_DDA</strain>
        <tissue evidence="3">Liver</tissue>
    </source>
</reference>
<gene>
    <name evidence="3" type="ORF">NDU88_004113</name>
</gene>
<organism evidence="3 4">
    <name type="scientific">Pleurodeles waltl</name>
    <name type="common">Iberian ribbed newt</name>
    <dbReference type="NCBI Taxonomy" id="8319"/>
    <lineage>
        <taxon>Eukaryota</taxon>
        <taxon>Metazoa</taxon>
        <taxon>Chordata</taxon>
        <taxon>Craniata</taxon>
        <taxon>Vertebrata</taxon>
        <taxon>Euteleostomi</taxon>
        <taxon>Amphibia</taxon>
        <taxon>Batrachia</taxon>
        <taxon>Caudata</taxon>
        <taxon>Salamandroidea</taxon>
        <taxon>Salamandridae</taxon>
        <taxon>Pleurodelinae</taxon>
        <taxon>Pleurodeles</taxon>
    </lineage>
</organism>
<evidence type="ECO:0000256" key="2">
    <source>
        <dbReference type="SAM" id="MobiDB-lite"/>
    </source>
</evidence>
<keyword evidence="4" id="KW-1185">Reference proteome</keyword>
<protein>
    <submittedName>
        <fullName evidence="3">Uncharacterized protein</fullName>
    </submittedName>
</protein>
<proteinExistence type="predicted"/>
<evidence type="ECO:0000313" key="3">
    <source>
        <dbReference type="EMBL" id="KAJ1115893.1"/>
    </source>
</evidence>
<dbReference type="EMBL" id="JANPWB010000012">
    <property type="protein sequence ID" value="KAJ1115893.1"/>
    <property type="molecule type" value="Genomic_DNA"/>
</dbReference>
<feature type="coiled-coil region" evidence="1">
    <location>
        <begin position="13"/>
        <end position="47"/>
    </location>
</feature>
<dbReference type="AlphaFoldDB" id="A0AAV7NNG2"/>
<evidence type="ECO:0000256" key="1">
    <source>
        <dbReference type="SAM" id="Coils"/>
    </source>
</evidence>
<accession>A0AAV7NNG2</accession>